<keyword evidence="3" id="KW-0687">Ribonucleoprotein</keyword>
<protein>
    <submittedName>
        <fullName evidence="6">50S ribosomal protein L7/L12</fullName>
    </submittedName>
</protein>
<organism evidence="6">
    <name type="scientific">Glycine soja</name>
    <name type="common">Wild soybean</name>
    <dbReference type="NCBI Taxonomy" id="3848"/>
    <lineage>
        <taxon>Eukaryota</taxon>
        <taxon>Viridiplantae</taxon>
        <taxon>Streptophyta</taxon>
        <taxon>Embryophyta</taxon>
        <taxon>Tracheophyta</taxon>
        <taxon>Spermatophyta</taxon>
        <taxon>Magnoliopsida</taxon>
        <taxon>eudicotyledons</taxon>
        <taxon>Gunneridae</taxon>
        <taxon>Pentapetalae</taxon>
        <taxon>rosids</taxon>
        <taxon>fabids</taxon>
        <taxon>Fabales</taxon>
        <taxon>Fabaceae</taxon>
        <taxon>Papilionoideae</taxon>
        <taxon>50 kb inversion clade</taxon>
        <taxon>NPAAA clade</taxon>
        <taxon>indigoferoid/millettioid clade</taxon>
        <taxon>Phaseoleae</taxon>
        <taxon>Glycine</taxon>
        <taxon>Glycine subgen. Soja</taxon>
    </lineage>
</organism>
<reference evidence="6" key="1">
    <citation type="submission" date="2014-07" db="EMBL/GenBank/DDBJ databases">
        <title>Identification of a novel salt tolerance gene in wild soybean by whole-genome sequencing.</title>
        <authorList>
            <person name="Lam H.-M."/>
            <person name="Qi X."/>
            <person name="Li M.-W."/>
            <person name="Liu X."/>
            <person name="Xie M."/>
            <person name="Ni M."/>
            <person name="Xu X."/>
        </authorList>
    </citation>
    <scope>NUCLEOTIDE SEQUENCE [LARGE SCALE GENOMIC DNA]</scope>
    <source>
        <tissue evidence="6">Root</tissue>
    </source>
</reference>
<keyword evidence="4" id="KW-0472">Membrane</keyword>
<evidence type="ECO:0000259" key="5">
    <source>
        <dbReference type="Pfam" id="PF00542"/>
    </source>
</evidence>
<feature type="domain" description="Large ribosomal subunit protein bL12 C-terminal" evidence="5">
    <location>
        <begin position="127"/>
        <end position="180"/>
    </location>
</feature>
<dbReference type="Pfam" id="PF00542">
    <property type="entry name" value="Ribosomal_L12"/>
    <property type="match status" value="1"/>
</dbReference>
<dbReference type="EMBL" id="KN653580">
    <property type="protein sequence ID" value="KHN27035.1"/>
    <property type="molecule type" value="Genomic_DNA"/>
</dbReference>
<dbReference type="InterPro" id="IPR013823">
    <property type="entry name" value="Ribosomal_bL12_C"/>
</dbReference>
<evidence type="ECO:0000313" key="6">
    <source>
        <dbReference type="EMBL" id="KHN27035.1"/>
    </source>
</evidence>
<dbReference type="AlphaFoldDB" id="A0A0B2QZT1"/>
<dbReference type="SUPFAM" id="SSF54736">
    <property type="entry name" value="ClpS-like"/>
    <property type="match status" value="1"/>
</dbReference>
<sequence>MSMSITVIDNVGGNMVQMVEVLRMMMVVIVMSMTVIIVVVVMILMTAILMVVVMIGIVLITMMGLTLLKVMDMAEVVEVMRKKCGVNELPIAMVMVPGMGVPRGVPKGGGGGTVGVAEVKAAEKTAFDVKLEGFDAAAKIKVIKEVRMFTSLGLKEAKDLVEKVPAVLKKGVTKEEAESIIA</sequence>
<feature type="transmembrane region" description="Helical" evidence="4">
    <location>
        <begin position="47"/>
        <end position="68"/>
    </location>
</feature>
<name>A0A0B2QZT1_GLYSO</name>
<dbReference type="PANTHER" id="PTHR45987">
    <property type="entry name" value="39S RIBOSOMAL PROTEIN L12"/>
    <property type="match status" value="1"/>
</dbReference>
<dbReference type="Proteomes" id="UP000053555">
    <property type="component" value="Unassembled WGS sequence"/>
</dbReference>
<dbReference type="PANTHER" id="PTHR45987:SF4">
    <property type="entry name" value="LARGE RIBOSOMAL SUBUNIT PROTEIN BL12M"/>
    <property type="match status" value="1"/>
</dbReference>
<gene>
    <name evidence="6" type="ORF">glysoja_039191</name>
</gene>
<accession>A0A0B2QZT1</accession>
<evidence type="ECO:0000256" key="2">
    <source>
        <dbReference type="ARBA" id="ARBA00022980"/>
    </source>
</evidence>
<dbReference type="GO" id="GO:1990904">
    <property type="term" value="C:ribonucleoprotein complex"/>
    <property type="evidence" value="ECO:0007669"/>
    <property type="project" value="UniProtKB-KW"/>
</dbReference>
<feature type="transmembrane region" description="Helical" evidence="4">
    <location>
        <begin position="21"/>
        <end position="41"/>
    </location>
</feature>
<dbReference type="CDD" id="cd00387">
    <property type="entry name" value="Ribosomal_L7_L12"/>
    <property type="match status" value="1"/>
</dbReference>
<evidence type="ECO:0000256" key="3">
    <source>
        <dbReference type="ARBA" id="ARBA00023274"/>
    </source>
</evidence>
<dbReference type="Gene3D" id="3.30.1390.10">
    <property type="match status" value="1"/>
</dbReference>
<keyword evidence="2 6" id="KW-0689">Ribosomal protein</keyword>
<dbReference type="GO" id="GO:0003735">
    <property type="term" value="F:structural constituent of ribosome"/>
    <property type="evidence" value="ECO:0007669"/>
    <property type="project" value="InterPro"/>
</dbReference>
<dbReference type="GO" id="GO:0006412">
    <property type="term" value="P:translation"/>
    <property type="evidence" value="ECO:0007669"/>
    <property type="project" value="InterPro"/>
</dbReference>
<comment type="similarity">
    <text evidence="1">Belongs to the bacterial ribosomal protein bL12 family.</text>
</comment>
<proteinExistence type="inferred from homology"/>
<dbReference type="InterPro" id="IPR000206">
    <property type="entry name" value="Ribosomal_bL12"/>
</dbReference>
<keyword evidence="4" id="KW-0812">Transmembrane</keyword>
<dbReference type="GO" id="GO:0003729">
    <property type="term" value="F:mRNA binding"/>
    <property type="evidence" value="ECO:0007669"/>
    <property type="project" value="TreeGrafter"/>
</dbReference>
<evidence type="ECO:0000256" key="4">
    <source>
        <dbReference type="SAM" id="Phobius"/>
    </source>
</evidence>
<dbReference type="FunFam" id="3.30.1390.10:FF:000001">
    <property type="entry name" value="50S ribosomal protein L7/L12"/>
    <property type="match status" value="1"/>
</dbReference>
<dbReference type="InterPro" id="IPR014719">
    <property type="entry name" value="Ribosomal_bL12_C/ClpS-like"/>
</dbReference>
<evidence type="ECO:0000256" key="1">
    <source>
        <dbReference type="ARBA" id="ARBA00007197"/>
    </source>
</evidence>
<keyword evidence="4" id="KW-1133">Transmembrane helix</keyword>
<dbReference type="GO" id="GO:0005840">
    <property type="term" value="C:ribosome"/>
    <property type="evidence" value="ECO:0007669"/>
    <property type="project" value="UniProtKB-KW"/>
</dbReference>